<organism evidence="3 4">
    <name type="scientific">Candidatus Woesebacteria bacterium GW2011_GWA1_40_43</name>
    <dbReference type="NCBI Taxonomy" id="1618553"/>
    <lineage>
        <taxon>Bacteria</taxon>
        <taxon>Candidatus Woeseibacteriota</taxon>
    </lineage>
</organism>
<feature type="region of interest" description="Disordered" evidence="1">
    <location>
        <begin position="207"/>
        <end position="229"/>
    </location>
</feature>
<keyword evidence="2" id="KW-0472">Membrane</keyword>
<evidence type="ECO:0000313" key="3">
    <source>
        <dbReference type="EMBL" id="KKR62087.1"/>
    </source>
</evidence>
<keyword evidence="2" id="KW-0812">Transmembrane</keyword>
<dbReference type="EMBL" id="LBZA01000049">
    <property type="protein sequence ID" value="KKR62087.1"/>
    <property type="molecule type" value="Genomic_DNA"/>
</dbReference>
<evidence type="ECO:0000256" key="1">
    <source>
        <dbReference type="SAM" id="MobiDB-lite"/>
    </source>
</evidence>
<name>A0A0G0VH70_9BACT</name>
<dbReference type="AlphaFoldDB" id="A0A0G0VH70"/>
<evidence type="ECO:0000313" key="4">
    <source>
        <dbReference type="Proteomes" id="UP000034293"/>
    </source>
</evidence>
<keyword evidence="2" id="KW-1133">Transmembrane helix</keyword>
<feature type="transmembrane region" description="Helical" evidence="2">
    <location>
        <begin position="319"/>
        <end position="340"/>
    </location>
</feature>
<feature type="non-terminal residue" evidence="3">
    <location>
        <position position="364"/>
    </location>
</feature>
<protein>
    <submittedName>
        <fullName evidence="3">Uncharacterized protein</fullName>
    </submittedName>
</protein>
<gene>
    <name evidence="3" type="ORF">UU02_C0049G0001</name>
</gene>
<reference evidence="3 4" key="1">
    <citation type="journal article" date="2015" name="Nature">
        <title>rRNA introns, odd ribosomes, and small enigmatic genomes across a large radiation of phyla.</title>
        <authorList>
            <person name="Brown C.T."/>
            <person name="Hug L.A."/>
            <person name="Thomas B.C."/>
            <person name="Sharon I."/>
            <person name="Castelle C.J."/>
            <person name="Singh A."/>
            <person name="Wilkins M.J."/>
            <person name="Williams K.H."/>
            <person name="Banfield J.F."/>
        </authorList>
    </citation>
    <scope>NUCLEOTIDE SEQUENCE [LARGE SCALE GENOMIC DNA]</scope>
</reference>
<comment type="caution">
    <text evidence="3">The sequence shown here is derived from an EMBL/GenBank/DDBJ whole genome shotgun (WGS) entry which is preliminary data.</text>
</comment>
<evidence type="ECO:0000256" key="2">
    <source>
        <dbReference type="SAM" id="Phobius"/>
    </source>
</evidence>
<accession>A0A0G0VH70</accession>
<feature type="compositionally biased region" description="Basic and acidic residues" evidence="1">
    <location>
        <begin position="215"/>
        <end position="229"/>
    </location>
</feature>
<sequence length="364" mass="39003">MNLKDFLINKDSHPELFWALVIEEGLVQSGIWYIGDTTAEVVSIGAGIPWESEEELIEATDAALSSAIQKLPEDYPEPQKTVFGVSTSWVKEGEISPENLGKIKKLCAELSLTPVGFVVLPEAIAHLYKSEEGAPLNAIVLKSSGDNLELSVFKLGSLVGTTEVSRSVSLVDDVVEGLSRLSMDGKVLATALAGGAEIGEVTAVVSGQDDEENELVEKESPEKGASEEPKPILAENLGFAVGADVSSMKKEDVQNIVSIETSGPVVPQPVPSQMTNIDKPNPMRIAGDYLSRSKNLFHSFSAKIFPKSISGSPSKNKTLVAVLAILGLLVLAVGILWWFVQTAKITIFVAPKRTEENVQISFST</sequence>
<dbReference type="Proteomes" id="UP000034293">
    <property type="component" value="Unassembled WGS sequence"/>
</dbReference>
<proteinExistence type="predicted"/>